<dbReference type="PANTHER" id="PTHR34580:SF3">
    <property type="entry name" value="PROTEIN PAFB"/>
    <property type="match status" value="1"/>
</dbReference>
<dbReference type="PROSITE" id="PS51000">
    <property type="entry name" value="HTH_DEOR_2"/>
    <property type="match status" value="1"/>
</dbReference>
<name>A0ABT1A1Z3_9PSEU</name>
<comment type="caution">
    <text evidence="6">The sequence shown here is derived from an EMBL/GenBank/DDBJ whole genome shotgun (WGS) entry which is preliminary data.</text>
</comment>
<dbReference type="PIRSF" id="PIRSF016838">
    <property type="entry name" value="PafC"/>
    <property type="match status" value="1"/>
</dbReference>
<dbReference type="PANTHER" id="PTHR34580">
    <property type="match status" value="1"/>
</dbReference>
<dbReference type="RefSeq" id="WP_252440316.1">
    <property type="nucleotide sequence ID" value="NZ_JAGSOV010000039.1"/>
</dbReference>
<sequence length="340" mass="36861">MPTTSATATSGRLLALLSLLQARRDWPGALLAHRLDVSPRTVRRDVDRLREIGYPIHATKGPDGGYRLDAGDDLPPLLFDDDQAVALAVALRIAVTAGAGIEEGAARALATVRQVMPARLRRRVDALRFTTAERAPHGAPQADVRLLVAVSTAIRAREELRFDYRGPTTGGDGAEGADAPRPARRVQPHHLVARSGRWYVLGWDPERADWRSFRADRMTLRIPNGPRFSPRELPGGDAATVLAARFKGSADSDRWPCTGEVVLDRPVAEVVPFVGDGLVEPDGPERCRVRLGSWSWPALAAALARFDADLDVIGPPELRRAFAELSRRAARAAGPGDEAD</sequence>
<evidence type="ECO:0000256" key="4">
    <source>
        <dbReference type="SAM" id="MobiDB-lite"/>
    </source>
</evidence>
<evidence type="ECO:0000256" key="1">
    <source>
        <dbReference type="ARBA" id="ARBA00023015"/>
    </source>
</evidence>
<dbReference type="PROSITE" id="PS00894">
    <property type="entry name" value="HTH_DEOR_1"/>
    <property type="match status" value="1"/>
</dbReference>
<dbReference type="InterPro" id="IPR026881">
    <property type="entry name" value="WYL_dom"/>
</dbReference>
<dbReference type="InterPro" id="IPR036388">
    <property type="entry name" value="WH-like_DNA-bd_sf"/>
</dbReference>
<evidence type="ECO:0000256" key="3">
    <source>
        <dbReference type="ARBA" id="ARBA00023163"/>
    </source>
</evidence>
<accession>A0ABT1A1Z3</accession>
<keyword evidence="1" id="KW-0805">Transcription regulation</keyword>
<dbReference type="Proteomes" id="UP001165283">
    <property type="component" value="Unassembled WGS sequence"/>
</dbReference>
<keyword evidence="2" id="KW-0238">DNA-binding</keyword>
<dbReference type="Pfam" id="PF25583">
    <property type="entry name" value="WCX"/>
    <property type="match status" value="1"/>
</dbReference>
<organism evidence="6 7">
    <name type="scientific">Pseudonocardia humida</name>
    <dbReference type="NCBI Taxonomy" id="2800819"/>
    <lineage>
        <taxon>Bacteria</taxon>
        <taxon>Bacillati</taxon>
        <taxon>Actinomycetota</taxon>
        <taxon>Actinomycetes</taxon>
        <taxon>Pseudonocardiales</taxon>
        <taxon>Pseudonocardiaceae</taxon>
        <taxon>Pseudonocardia</taxon>
    </lineage>
</organism>
<dbReference type="Pfam" id="PF08279">
    <property type="entry name" value="HTH_11"/>
    <property type="match status" value="1"/>
</dbReference>
<dbReference type="PROSITE" id="PS52050">
    <property type="entry name" value="WYL"/>
    <property type="match status" value="1"/>
</dbReference>
<evidence type="ECO:0000313" key="6">
    <source>
        <dbReference type="EMBL" id="MCO1657024.1"/>
    </source>
</evidence>
<dbReference type="InterPro" id="IPR051534">
    <property type="entry name" value="CBASS_pafABC_assoc_protein"/>
</dbReference>
<evidence type="ECO:0000259" key="5">
    <source>
        <dbReference type="PROSITE" id="PS51000"/>
    </source>
</evidence>
<dbReference type="InterPro" id="IPR013196">
    <property type="entry name" value="HTH_11"/>
</dbReference>
<feature type="domain" description="HTH deoR-type" evidence="5">
    <location>
        <begin position="9"/>
        <end position="64"/>
    </location>
</feature>
<proteinExistence type="predicted"/>
<dbReference type="InterPro" id="IPR036390">
    <property type="entry name" value="WH_DNA-bd_sf"/>
</dbReference>
<feature type="region of interest" description="Disordered" evidence="4">
    <location>
        <begin position="164"/>
        <end position="185"/>
    </location>
</feature>
<dbReference type="InterPro" id="IPR057727">
    <property type="entry name" value="WCX_dom"/>
</dbReference>
<dbReference type="InterPro" id="IPR001034">
    <property type="entry name" value="DeoR_HTH"/>
</dbReference>
<keyword evidence="7" id="KW-1185">Reference proteome</keyword>
<dbReference type="InterPro" id="IPR028349">
    <property type="entry name" value="PafC-like"/>
</dbReference>
<dbReference type="Pfam" id="PF13280">
    <property type="entry name" value="WYL"/>
    <property type="match status" value="1"/>
</dbReference>
<evidence type="ECO:0000313" key="7">
    <source>
        <dbReference type="Proteomes" id="UP001165283"/>
    </source>
</evidence>
<gene>
    <name evidence="6" type="ORF">KDL28_18340</name>
</gene>
<dbReference type="Gene3D" id="1.10.10.10">
    <property type="entry name" value="Winged helix-like DNA-binding domain superfamily/Winged helix DNA-binding domain"/>
    <property type="match status" value="1"/>
</dbReference>
<protein>
    <submittedName>
        <fullName evidence="6">WYL domain-containing protein</fullName>
    </submittedName>
</protein>
<evidence type="ECO:0000256" key="2">
    <source>
        <dbReference type="ARBA" id="ARBA00023125"/>
    </source>
</evidence>
<keyword evidence="3" id="KW-0804">Transcription</keyword>
<dbReference type="InterPro" id="IPR018356">
    <property type="entry name" value="Tscrpt_reg_HTH_DeoR_CS"/>
</dbReference>
<dbReference type="SUPFAM" id="SSF46785">
    <property type="entry name" value="Winged helix' DNA-binding domain"/>
    <property type="match status" value="1"/>
</dbReference>
<reference evidence="6" key="1">
    <citation type="submission" date="2021-04" db="EMBL/GenBank/DDBJ databases">
        <title>Pseudonocardia sp. nov., isolated from sandy soil of mangrove forest.</title>
        <authorList>
            <person name="Zan Z."/>
            <person name="Huang R."/>
            <person name="Liu W."/>
        </authorList>
    </citation>
    <scope>NUCLEOTIDE SEQUENCE</scope>
    <source>
        <strain evidence="6">S2-4</strain>
    </source>
</reference>
<dbReference type="EMBL" id="JAGSOV010000039">
    <property type="protein sequence ID" value="MCO1657024.1"/>
    <property type="molecule type" value="Genomic_DNA"/>
</dbReference>